<feature type="region of interest" description="Disordered" evidence="1">
    <location>
        <begin position="102"/>
        <end position="149"/>
    </location>
</feature>
<sequence>MGRSSKFAFPLHGRRAHGEQDAPLERVSASDYEGRQPSKAERLLGTGLPGRRTENATYAHSFPRTNSATSSLETKKSYMSITLSEASQESSSRCKALPAAAESFLVPPHPRFRQDASSAHSKDRSGSVTNSTYSRPLNSQASSSTLRSRYDARRQPLYASQHTSMSAVRDGRLRKGHHSVYSSFRSIEQDSLQSSVRSGDIDSTSGGSGNGAGKKVPAPLNLSKLFPKAPKPREHNDQRLLSPTKFVSSPIPLSSTSTYFPRPMISPIFSNFNRNRVRSVSSTKTSNTLRECRARAAKGRAYKAPYDNAKANRRRPPPGIQHWFDGLSEDGDDEEEEEDEDDAVPPVRANMKVQESRSMLLRQPSLNDRRRQASPPRHGRRISHAKAAPIERTYPPIDRVYQADRTYPSEHACATEAKGAPQTCPYRTDHSQAGLNSLSSDKPYLRGQPNRASLTSHNTRTYAWTKTSKISNRDLKSDSALSLSSSEDKSDPRSSSTCLPIIRNSVAMSIDTEGEILIGRAQALDIRPCQTRTARRITMAPGMASASRASFQSSTTAATIDVMLSPTTAASSQTNLVFPRHPNSRSGRMSQHSRQVSATLEDDQNGLRRYAENFSDDRDTGSIKSARTSKSEPRPNMSYKLMAVTEEEEVLLELMRRKRAAMAKQSFTDGYRSAMKVTQVRSGNPTSPQNQKPGCPPSRQPDRHRSGDGLRNPFRHELVGPSRPVTESPVDDR</sequence>
<feature type="compositionally biased region" description="Basic and acidic residues" evidence="1">
    <location>
        <begin position="605"/>
        <end position="621"/>
    </location>
</feature>
<feature type="compositionally biased region" description="Polar residues" evidence="1">
    <location>
        <begin position="126"/>
        <end position="147"/>
    </location>
</feature>
<evidence type="ECO:0000256" key="1">
    <source>
        <dbReference type="SAM" id="MobiDB-lite"/>
    </source>
</evidence>
<feature type="compositionally biased region" description="Acidic residues" evidence="1">
    <location>
        <begin position="327"/>
        <end position="343"/>
    </location>
</feature>
<feature type="compositionally biased region" description="Polar residues" evidence="1">
    <location>
        <begin position="55"/>
        <end position="73"/>
    </location>
</feature>
<proteinExistence type="predicted"/>
<comment type="caution">
    <text evidence="2">The sequence shown here is derived from an EMBL/GenBank/DDBJ whole genome shotgun (WGS) entry which is preliminary data.</text>
</comment>
<feature type="region of interest" description="Disordered" evidence="1">
    <location>
        <begin position="191"/>
        <end position="241"/>
    </location>
</feature>
<feature type="region of interest" description="Disordered" evidence="1">
    <location>
        <begin position="578"/>
        <end position="638"/>
    </location>
</feature>
<feature type="compositionally biased region" description="Basic and acidic residues" evidence="1">
    <location>
        <begin position="32"/>
        <end position="42"/>
    </location>
</feature>
<organism evidence="2 3">
    <name type="scientific">Macrophomina phaseolina (strain MS6)</name>
    <name type="common">Charcoal rot fungus</name>
    <dbReference type="NCBI Taxonomy" id="1126212"/>
    <lineage>
        <taxon>Eukaryota</taxon>
        <taxon>Fungi</taxon>
        <taxon>Dikarya</taxon>
        <taxon>Ascomycota</taxon>
        <taxon>Pezizomycotina</taxon>
        <taxon>Dothideomycetes</taxon>
        <taxon>Dothideomycetes incertae sedis</taxon>
        <taxon>Botryosphaeriales</taxon>
        <taxon>Botryosphaeriaceae</taxon>
        <taxon>Macrophomina</taxon>
    </lineage>
</organism>
<dbReference type="HOGENOM" id="CLU_010973_0_0_1"/>
<feature type="region of interest" description="Disordered" evidence="1">
    <location>
        <begin position="679"/>
        <end position="733"/>
    </location>
</feature>
<feature type="region of interest" description="Disordered" evidence="1">
    <location>
        <begin position="304"/>
        <end position="388"/>
    </location>
</feature>
<dbReference type="VEuPathDB" id="FungiDB:MPH_13993"/>
<dbReference type="EMBL" id="AHHD01000805">
    <property type="protein sequence ID" value="EKG09030.1"/>
    <property type="molecule type" value="Genomic_DNA"/>
</dbReference>
<feature type="region of interest" description="Disordered" evidence="1">
    <location>
        <begin position="475"/>
        <end position="497"/>
    </location>
</feature>
<feature type="region of interest" description="Disordered" evidence="1">
    <location>
        <begin position="155"/>
        <end position="174"/>
    </location>
</feature>
<feature type="compositionally biased region" description="Basic and acidic residues" evidence="1">
    <location>
        <begin position="700"/>
        <end position="718"/>
    </location>
</feature>
<accession>K2RXA0</accession>
<gene>
    <name evidence="2" type="ORF">MPH_13993</name>
</gene>
<feature type="region of interest" description="Disordered" evidence="1">
    <location>
        <begin position="414"/>
        <end position="458"/>
    </location>
</feature>
<dbReference type="eggNOG" id="ENOG502SNX3">
    <property type="taxonomic scope" value="Eukaryota"/>
</dbReference>
<reference evidence="2 3" key="1">
    <citation type="journal article" date="2012" name="BMC Genomics">
        <title>Tools to kill: Genome of one of the most destructive plant pathogenic fungi Macrophomina phaseolina.</title>
        <authorList>
            <person name="Islam M.S."/>
            <person name="Haque M.S."/>
            <person name="Islam M.M."/>
            <person name="Emdad E.M."/>
            <person name="Halim A."/>
            <person name="Hossen Q.M.M."/>
            <person name="Hossain M.Z."/>
            <person name="Ahmed B."/>
            <person name="Rahim S."/>
            <person name="Rahman M.S."/>
            <person name="Alam M.M."/>
            <person name="Hou S."/>
            <person name="Wan X."/>
            <person name="Saito J.A."/>
            <person name="Alam M."/>
        </authorList>
    </citation>
    <scope>NUCLEOTIDE SEQUENCE [LARGE SCALE GENOMIC DNA]</scope>
    <source>
        <strain evidence="2 3">MS6</strain>
    </source>
</reference>
<dbReference type="InParanoid" id="K2RXA0"/>
<name>K2RXA0_MACPH</name>
<protein>
    <submittedName>
        <fullName evidence="2">Uncharacterized protein</fullName>
    </submittedName>
</protein>
<feature type="compositionally biased region" description="Polar residues" evidence="1">
    <location>
        <begin position="584"/>
        <end position="598"/>
    </location>
</feature>
<evidence type="ECO:0000313" key="2">
    <source>
        <dbReference type="EMBL" id="EKG09030.1"/>
    </source>
</evidence>
<feature type="compositionally biased region" description="Polar residues" evidence="1">
    <location>
        <begin position="431"/>
        <end position="440"/>
    </location>
</feature>
<dbReference type="Proteomes" id="UP000007129">
    <property type="component" value="Unassembled WGS sequence"/>
</dbReference>
<dbReference type="AlphaFoldDB" id="K2RXA0"/>
<feature type="region of interest" description="Disordered" evidence="1">
    <location>
        <begin position="1"/>
        <end position="73"/>
    </location>
</feature>
<feature type="compositionally biased region" description="Polar residues" evidence="1">
    <location>
        <begin position="679"/>
        <end position="692"/>
    </location>
</feature>
<dbReference type="OrthoDB" id="5244050at2759"/>
<evidence type="ECO:0000313" key="3">
    <source>
        <dbReference type="Proteomes" id="UP000007129"/>
    </source>
</evidence>